<dbReference type="Proteomes" id="UP000521943">
    <property type="component" value="Unassembled WGS sequence"/>
</dbReference>
<dbReference type="EMBL" id="JACGCI010000063">
    <property type="protein sequence ID" value="KAF6749423.1"/>
    <property type="molecule type" value="Genomic_DNA"/>
</dbReference>
<evidence type="ECO:0000313" key="2">
    <source>
        <dbReference type="Proteomes" id="UP000521943"/>
    </source>
</evidence>
<proteinExistence type="predicted"/>
<comment type="caution">
    <text evidence="1">The sequence shown here is derived from an EMBL/GenBank/DDBJ whole genome shotgun (WGS) entry which is preliminary data.</text>
</comment>
<gene>
    <name evidence="1" type="ORF">DFP72DRAFT_852570</name>
</gene>
<accession>A0A8H6HPB1</accession>
<name>A0A8H6HPB1_9AGAR</name>
<evidence type="ECO:0008006" key="3">
    <source>
        <dbReference type="Google" id="ProtNLM"/>
    </source>
</evidence>
<protein>
    <recommendedName>
        <fullName evidence="3">BTB domain-containing protein</fullName>
    </recommendedName>
</protein>
<dbReference type="OrthoDB" id="3204157at2759"/>
<reference evidence="1 2" key="1">
    <citation type="submission" date="2020-07" db="EMBL/GenBank/DDBJ databases">
        <title>Comparative genomics of pyrophilous fungi reveals a link between fire events and developmental genes.</title>
        <authorList>
            <consortium name="DOE Joint Genome Institute"/>
            <person name="Steindorff A.S."/>
            <person name="Carver A."/>
            <person name="Calhoun S."/>
            <person name="Stillman K."/>
            <person name="Liu H."/>
            <person name="Lipzen A."/>
            <person name="Pangilinan J."/>
            <person name="Labutti K."/>
            <person name="Bruns T.D."/>
            <person name="Grigoriev I.V."/>
        </authorList>
    </citation>
    <scope>NUCLEOTIDE SEQUENCE [LARGE SCALE GENOMIC DNA]</scope>
    <source>
        <strain evidence="1 2">CBS 144469</strain>
    </source>
</reference>
<dbReference type="AlphaFoldDB" id="A0A8H6HPB1"/>
<evidence type="ECO:0000313" key="1">
    <source>
        <dbReference type="EMBL" id="KAF6749423.1"/>
    </source>
</evidence>
<organism evidence="1 2">
    <name type="scientific">Ephemerocybe angulata</name>
    <dbReference type="NCBI Taxonomy" id="980116"/>
    <lineage>
        <taxon>Eukaryota</taxon>
        <taxon>Fungi</taxon>
        <taxon>Dikarya</taxon>
        <taxon>Basidiomycota</taxon>
        <taxon>Agaricomycotina</taxon>
        <taxon>Agaricomycetes</taxon>
        <taxon>Agaricomycetidae</taxon>
        <taxon>Agaricales</taxon>
        <taxon>Agaricineae</taxon>
        <taxon>Psathyrellaceae</taxon>
        <taxon>Ephemerocybe</taxon>
    </lineage>
</organism>
<sequence>METAPQRAVAAVVDSGSHLGVENLGGPDDENMKDIVDPQPPTRSAEVWFDDGNVVLQAEGVLFKIHRGIFIKHSAVLEDMLAELPLNGGIKVEGCSVINLEDIEHWKRAPGRGIIPGAPGPPSLTPALTAQQQPLGKPGVNRGKSSGILLGRPGTYPGWSPRGYPGVFPGCMAYSGGGCTAYAPGPLWRQLHDETFNSSKGSLSLPVSSSFMDIAACSIDAGRGWSPELYLPIAL</sequence>
<keyword evidence="2" id="KW-1185">Reference proteome</keyword>